<dbReference type="AlphaFoldDB" id="A0A2A1KC96"/>
<dbReference type="GO" id="GO:0003700">
    <property type="term" value="F:DNA-binding transcription factor activity"/>
    <property type="evidence" value="ECO:0007669"/>
    <property type="project" value="InterPro"/>
</dbReference>
<protein>
    <submittedName>
        <fullName evidence="6">MarR family transcriptional regulator</fullName>
    </submittedName>
</protein>
<dbReference type="EMBL" id="PGWX01000574">
    <property type="protein sequence ID" value="PPJ69030.1"/>
    <property type="molecule type" value="Genomic_DNA"/>
</dbReference>
<evidence type="ECO:0000313" key="9">
    <source>
        <dbReference type="Proteomes" id="UP000316594"/>
    </source>
</evidence>
<dbReference type="InterPro" id="IPR039422">
    <property type="entry name" value="MarR/SlyA-like"/>
</dbReference>
<proteinExistence type="predicted"/>
<comment type="caution">
    <text evidence="6">The sequence shown here is derived from an EMBL/GenBank/DDBJ whole genome shotgun (WGS) entry which is preliminary data.</text>
</comment>
<dbReference type="Pfam" id="PF01047">
    <property type="entry name" value="MarR"/>
    <property type="match status" value="1"/>
</dbReference>
<dbReference type="PRINTS" id="PR00598">
    <property type="entry name" value="HTHMARR"/>
</dbReference>
<feature type="domain" description="HTH marR-type" evidence="4">
    <location>
        <begin position="4"/>
        <end position="139"/>
    </location>
</feature>
<dbReference type="Proteomes" id="UP000316594">
    <property type="component" value="Unassembled WGS sequence"/>
</dbReference>
<evidence type="ECO:0000313" key="7">
    <source>
        <dbReference type="EMBL" id="TRL78412.1"/>
    </source>
</evidence>
<evidence type="ECO:0000313" key="10">
    <source>
        <dbReference type="Proteomes" id="UP001269271"/>
    </source>
</evidence>
<reference evidence="7 9" key="2">
    <citation type="submission" date="2019-07" db="EMBL/GenBank/DDBJ databases">
        <title>Genome Sequencing and Assembly of Staphylococcus haemolyticus SDA2.</title>
        <authorList>
            <person name="Emmons C.B."/>
            <person name="Park C."/>
            <person name="Sevigny J.L."/>
            <person name="Andam C."/>
        </authorList>
    </citation>
    <scope>NUCLEOTIDE SEQUENCE [LARGE SCALE GENOMIC DNA]</scope>
    <source>
        <strain evidence="7 9">SDA2</strain>
    </source>
</reference>
<dbReference type="PROSITE" id="PS01117">
    <property type="entry name" value="HTH_MARR_1"/>
    <property type="match status" value="1"/>
</dbReference>
<evidence type="ECO:0000259" key="4">
    <source>
        <dbReference type="PROSITE" id="PS50995"/>
    </source>
</evidence>
<evidence type="ECO:0000313" key="5">
    <source>
        <dbReference type="EMBL" id="MDT4285578.1"/>
    </source>
</evidence>
<keyword evidence="3" id="KW-0804">Transcription</keyword>
<dbReference type="PROSITE" id="PS50995">
    <property type="entry name" value="HTH_MARR_2"/>
    <property type="match status" value="1"/>
</dbReference>
<dbReference type="EMBL" id="VJMP01000002">
    <property type="protein sequence ID" value="TRL78412.1"/>
    <property type="molecule type" value="Genomic_DNA"/>
</dbReference>
<evidence type="ECO:0000256" key="2">
    <source>
        <dbReference type="ARBA" id="ARBA00023125"/>
    </source>
</evidence>
<keyword evidence="10" id="KW-1185">Reference proteome</keyword>
<dbReference type="PANTHER" id="PTHR33164:SF56">
    <property type="entry name" value="HTH-TYPE TRANSCRIPTIONAL REGULATOR MHQR"/>
    <property type="match status" value="1"/>
</dbReference>
<name>A0A2A1KC96_STAHA</name>
<evidence type="ECO:0000313" key="6">
    <source>
        <dbReference type="EMBL" id="PPJ69030.1"/>
    </source>
</evidence>
<sequence>MDRTEHSLKAFIGLNRALDTLEKIVQQDVKNYGLNVTEFAVLELLYSKGPQPIQRIRDRVLIASSSISYVVSQLEDKGWITRDKDPLDKRVYNATLTDKGQQFMADIFPQHASTLEQAFSVLSEEELITIQQAFKKLSAQSTEV</sequence>
<dbReference type="RefSeq" id="WP_011274878.1">
    <property type="nucleotide sequence ID" value="NZ_CABMHO010000020.1"/>
</dbReference>
<dbReference type="GO" id="GO:0006950">
    <property type="term" value="P:response to stress"/>
    <property type="evidence" value="ECO:0007669"/>
    <property type="project" value="TreeGrafter"/>
</dbReference>
<reference evidence="6 8" key="1">
    <citation type="submission" date="2017-11" db="EMBL/GenBank/DDBJ databases">
        <authorList>
            <person name="Founou R.C."/>
            <person name="Founou L."/>
            <person name="Allam M."/>
            <person name="Ismail A."/>
            <person name="Essack S.Y."/>
        </authorList>
    </citation>
    <scope>NUCLEOTIDE SEQUENCE [LARGE SCALE GENOMIC DNA]</scope>
    <source>
        <strain evidence="6 8">G811N2B1</strain>
    </source>
</reference>
<dbReference type="SUPFAM" id="SSF46785">
    <property type="entry name" value="Winged helix' DNA-binding domain"/>
    <property type="match status" value="1"/>
</dbReference>
<dbReference type="InterPro" id="IPR036390">
    <property type="entry name" value="WH_DNA-bd_sf"/>
</dbReference>
<dbReference type="Gene3D" id="1.10.10.10">
    <property type="entry name" value="Winged helix-like DNA-binding domain superfamily/Winged helix DNA-binding domain"/>
    <property type="match status" value="1"/>
</dbReference>
<dbReference type="OMA" id="REQDPKD"/>
<dbReference type="PANTHER" id="PTHR33164">
    <property type="entry name" value="TRANSCRIPTIONAL REGULATOR, MARR FAMILY"/>
    <property type="match status" value="1"/>
</dbReference>
<dbReference type="KEGG" id="shh:ShL2_00448"/>
<keyword evidence="2" id="KW-0238">DNA-binding</keyword>
<evidence type="ECO:0000256" key="3">
    <source>
        <dbReference type="ARBA" id="ARBA00023163"/>
    </source>
</evidence>
<dbReference type="Proteomes" id="UP001269271">
    <property type="component" value="Unassembled WGS sequence"/>
</dbReference>
<gene>
    <name evidence="6" type="ORF">CV019_14470</name>
    <name evidence="7" type="ORF">FNL11_02195</name>
    <name evidence="5" type="ORF">RO950_00900</name>
</gene>
<dbReference type="SMART" id="SM00347">
    <property type="entry name" value="HTH_MARR"/>
    <property type="match status" value="1"/>
</dbReference>
<dbReference type="EMBL" id="JAVSOO010000002">
    <property type="protein sequence ID" value="MDT4285578.1"/>
    <property type="molecule type" value="Genomic_DNA"/>
</dbReference>
<keyword evidence="1" id="KW-0805">Transcription regulation</keyword>
<dbReference type="InterPro" id="IPR036388">
    <property type="entry name" value="WH-like_DNA-bd_sf"/>
</dbReference>
<dbReference type="GO" id="GO:0003677">
    <property type="term" value="F:DNA binding"/>
    <property type="evidence" value="ECO:0007669"/>
    <property type="project" value="UniProtKB-KW"/>
</dbReference>
<evidence type="ECO:0000256" key="1">
    <source>
        <dbReference type="ARBA" id="ARBA00023015"/>
    </source>
</evidence>
<evidence type="ECO:0000313" key="8">
    <source>
        <dbReference type="Proteomes" id="UP000238153"/>
    </source>
</evidence>
<dbReference type="Proteomes" id="UP000238153">
    <property type="component" value="Unassembled WGS sequence"/>
</dbReference>
<dbReference type="STRING" id="1283.ShL2_00448"/>
<dbReference type="InterPro" id="IPR000835">
    <property type="entry name" value="HTH_MarR-typ"/>
</dbReference>
<reference evidence="5 10" key="3">
    <citation type="submission" date="2023-08" db="EMBL/GenBank/DDBJ databases">
        <title>Genomic surveillance of Staphylococcus haemolyticus neonatal outbreak in southern France.</title>
        <authorList>
            <person name="Magnan C."/>
            <person name="Morsli M."/>
            <person name="Thiery B."/>
            <person name="Salipante F."/>
            <person name="Attar J."/>
            <person name="Massimo D.M."/>
            <person name="Ory J."/>
            <person name="Pantel A."/>
            <person name="Lavigne J.-P."/>
        </authorList>
    </citation>
    <scope>NUCLEOTIDE SEQUENCE [LARGE SCALE GENOMIC DNA]</scope>
    <source>
        <strain evidence="5 10">NSH026</strain>
    </source>
</reference>
<organism evidence="6 8">
    <name type="scientific">Staphylococcus haemolyticus</name>
    <dbReference type="NCBI Taxonomy" id="1283"/>
    <lineage>
        <taxon>Bacteria</taxon>
        <taxon>Bacillati</taxon>
        <taxon>Bacillota</taxon>
        <taxon>Bacilli</taxon>
        <taxon>Bacillales</taxon>
        <taxon>Staphylococcaceae</taxon>
        <taxon>Staphylococcus</taxon>
    </lineage>
</organism>
<accession>A0A2A1KC96</accession>
<dbReference type="InterPro" id="IPR023187">
    <property type="entry name" value="Tscrpt_reg_MarR-type_CS"/>
</dbReference>